<gene>
    <name evidence="1" type="ORF">NCAV_1006</name>
</gene>
<sequence>MVEVKSTRFKINKAAIVTTKKIVKYNICTNTNCKDLKQRS</sequence>
<evidence type="ECO:0000313" key="1">
    <source>
        <dbReference type="EMBL" id="SPC34183.1"/>
    </source>
</evidence>
<proteinExistence type="predicted"/>
<protein>
    <submittedName>
        <fullName evidence="1">Uncharacterized protein</fullName>
    </submittedName>
</protein>
<dbReference type="Proteomes" id="UP000236248">
    <property type="component" value="Chromosome NCAV"/>
</dbReference>
<evidence type="ECO:0000313" key="2">
    <source>
        <dbReference type="Proteomes" id="UP000236248"/>
    </source>
</evidence>
<accession>A0A2K5ARA8</accession>
<keyword evidence="2" id="KW-1185">Reference proteome</keyword>
<organism evidence="1 2">
    <name type="scientific">Candidatus Nitrosocaldus cavascurensis</name>
    <dbReference type="NCBI Taxonomy" id="2058097"/>
    <lineage>
        <taxon>Archaea</taxon>
        <taxon>Nitrososphaerota</taxon>
        <taxon>Nitrososphaeria</taxon>
        <taxon>Candidatus Nitrosocaldales</taxon>
        <taxon>Candidatus Nitrosocaldaceae</taxon>
        <taxon>Candidatus Nitrosocaldus</taxon>
    </lineage>
</organism>
<reference evidence="2" key="1">
    <citation type="submission" date="2018-01" db="EMBL/GenBank/DDBJ databases">
        <authorList>
            <person name="Kerou L M."/>
        </authorList>
    </citation>
    <scope>NUCLEOTIDE SEQUENCE [LARGE SCALE GENOMIC DNA]</scope>
    <source>
        <strain evidence="2">SCU2</strain>
    </source>
</reference>
<dbReference type="KEGG" id="ncv:NCAV_1006"/>
<dbReference type="EMBL" id="LT981265">
    <property type="protein sequence ID" value="SPC34183.1"/>
    <property type="molecule type" value="Genomic_DNA"/>
</dbReference>
<dbReference type="AlphaFoldDB" id="A0A2K5ARA8"/>
<name>A0A2K5ARA8_9ARCH</name>